<comment type="similarity">
    <text evidence="1">Belongs to the enoyl-CoA hydratase/isomerase family.</text>
</comment>
<dbReference type="AlphaFoldDB" id="A0A5C4JGE9"/>
<dbReference type="PANTHER" id="PTHR43802:SF1">
    <property type="entry name" value="IP11341P-RELATED"/>
    <property type="match status" value="1"/>
</dbReference>
<proteinExistence type="inferred from homology"/>
<evidence type="ECO:0000313" key="4">
    <source>
        <dbReference type="Proteomes" id="UP000309174"/>
    </source>
</evidence>
<dbReference type="OrthoDB" id="4470569at2"/>
<accession>A0A5C4JGE9</accession>
<evidence type="ECO:0000313" key="3">
    <source>
        <dbReference type="EMBL" id="TMR04799.1"/>
    </source>
</evidence>
<protein>
    <recommendedName>
        <fullName evidence="5">Enoyl-CoA hydratase</fullName>
    </recommendedName>
</protein>
<gene>
    <name evidence="3" type="ORF">ETD83_07845</name>
</gene>
<dbReference type="SUPFAM" id="SSF52096">
    <property type="entry name" value="ClpP/crotonase"/>
    <property type="match status" value="1"/>
</dbReference>
<dbReference type="PANTHER" id="PTHR43802">
    <property type="entry name" value="ENOYL-COA HYDRATASE"/>
    <property type="match status" value="1"/>
</dbReference>
<dbReference type="GO" id="GO:0003824">
    <property type="term" value="F:catalytic activity"/>
    <property type="evidence" value="ECO:0007669"/>
    <property type="project" value="UniProtKB-ARBA"/>
</dbReference>
<dbReference type="RefSeq" id="WP_138644395.1">
    <property type="nucleotide sequence ID" value="NZ_VCKW01000028.1"/>
</dbReference>
<reference evidence="3 4" key="1">
    <citation type="submission" date="2019-05" db="EMBL/GenBank/DDBJ databases">
        <title>Draft genome sequence of Actinomadura sp. 14C53.</title>
        <authorList>
            <person name="Saricaoglu S."/>
            <person name="Isik K."/>
        </authorList>
    </citation>
    <scope>NUCLEOTIDE SEQUENCE [LARGE SCALE GENOMIC DNA]</scope>
    <source>
        <strain evidence="3 4">14C53</strain>
    </source>
</reference>
<sequence>MNANKPVHDDKTVHDNKPVHRDKTVHYERRGRLALIRLDRTGTSNAIDPPTLEALGAAYHRADNDDAVAVVLHAEGPDFSVGLDPKSFLPTLQARTYSADGPGRINPFGTSTRLSKPLVVAVQGTVGAMAHELMLAADVRVAADGTRFSQGEVSRGTTPAGGGALRMAAEAGWGNAMRWLLTGESWGTDEAVRLGLVQEVVPLGDQLPRAIEIAEKIAANPPLAVRATLELGRRAREAHAQQVYADLIPTLYRLLDTADFAERLAALKEGRDPVYTGR</sequence>
<evidence type="ECO:0008006" key="5">
    <source>
        <dbReference type="Google" id="ProtNLM"/>
    </source>
</evidence>
<dbReference type="InterPro" id="IPR014748">
    <property type="entry name" value="Enoyl-CoA_hydra_C"/>
</dbReference>
<keyword evidence="4" id="KW-1185">Reference proteome</keyword>
<dbReference type="Gene3D" id="1.10.12.10">
    <property type="entry name" value="Lyase 2-enoyl-coa Hydratase, Chain A, domain 2"/>
    <property type="match status" value="1"/>
</dbReference>
<comment type="caution">
    <text evidence="3">The sequence shown here is derived from an EMBL/GenBank/DDBJ whole genome shotgun (WGS) entry which is preliminary data.</text>
</comment>
<dbReference type="CDD" id="cd06558">
    <property type="entry name" value="crotonase-like"/>
    <property type="match status" value="1"/>
</dbReference>
<organism evidence="3 4">
    <name type="scientific">Actinomadura soli</name>
    <dbReference type="NCBI Taxonomy" id="2508997"/>
    <lineage>
        <taxon>Bacteria</taxon>
        <taxon>Bacillati</taxon>
        <taxon>Actinomycetota</taxon>
        <taxon>Actinomycetes</taxon>
        <taxon>Streptosporangiales</taxon>
        <taxon>Thermomonosporaceae</taxon>
        <taxon>Actinomadura</taxon>
    </lineage>
</organism>
<evidence type="ECO:0000256" key="1">
    <source>
        <dbReference type="ARBA" id="ARBA00005254"/>
    </source>
</evidence>
<dbReference type="InterPro" id="IPR001753">
    <property type="entry name" value="Enoyl-CoA_hydra/iso"/>
</dbReference>
<name>A0A5C4JGE9_9ACTN</name>
<feature type="region of interest" description="Disordered" evidence="2">
    <location>
        <begin position="1"/>
        <end position="21"/>
    </location>
</feature>
<dbReference type="Pfam" id="PF00378">
    <property type="entry name" value="ECH_1"/>
    <property type="match status" value="1"/>
</dbReference>
<dbReference type="Gene3D" id="3.90.226.10">
    <property type="entry name" value="2-enoyl-CoA Hydratase, Chain A, domain 1"/>
    <property type="match status" value="1"/>
</dbReference>
<evidence type="ECO:0000256" key="2">
    <source>
        <dbReference type="SAM" id="MobiDB-lite"/>
    </source>
</evidence>
<dbReference type="InterPro" id="IPR029045">
    <property type="entry name" value="ClpP/crotonase-like_dom_sf"/>
</dbReference>
<dbReference type="Proteomes" id="UP000309174">
    <property type="component" value="Unassembled WGS sequence"/>
</dbReference>
<dbReference type="EMBL" id="VCKW01000028">
    <property type="protein sequence ID" value="TMR04799.1"/>
    <property type="molecule type" value="Genomic_DNA"/>
</dbReference>